<feature type="compositionally biased region" description="Low complexity" evidence="1">
    <location>
        <begin position="45"/>
        <end position="64"/>
    </location>
</feature>
<organism evidence="2 3">
    <name type="scientific">Ceraceosorus bombacis</name>
    <dbReference type="NCBI Taxonomy" id="401625"/>
    <lineage>
        <taxon>Eukaryota</taxon>
        <taxon>Fungi</taxon>
        <taxon>Dikarya</taxon>
        <taxon>Basidiomycota</taxon>
        <taxon>Ustilaginomycotina</taxon>
        <taxon>Exobasidiomycetes</taxon>
        <taxon>Ceraceosorales</taxon>
        <taxon>Ceraceosoraceae</taxon>
        <taxon>Ceraceosorus</taxon>
    </lineage>
</organism>
<reference evidence="2 3" key="1">
    <citation type="submission" date="2014-09" db="EMBL/GenBank/DDBJ databases">
        <authorList>
            <person name="Magalhaes I.L.F."/>
            <person name="Oliveira U."/>
            <person name="Santos F.R."/>
            <person name="Vidigal T.H.D.A."/>
            <person name="Brescovit A.D."/>
            <person name="Santos A.J."/>
        </authorList>
    </citation>
    <scope>NUCLEOTIDE SEQUENCE [LARGE SCALE GENOMIC DNA]</scope>
</reference>
<evidence type="ECO:0000313" key="3">
    <source>
        <dbReference type="Proteomes" id="UP000054845"/>
    </source>
</evidence>
<evidence type="ECO:0000313" key="2">
    <source>
        <dbReference type="EMBL" id="CEH18885.1"/>
    </source>
</evidence>
<dbReference type="EMBL" id="CCYA01000276">
    <property type="protein sequence ID" value="CEH18885.1"/>
    <property type="molecule type" value="Genomic_DNA"/>
</dbReference>
<proteinExistence type="predicted"/>
<evidence type="ECO:0000256" key="1">
    <source>
        <dbReference type="SAM" id="MobiDB-lite"/>
    </source>
</evidence>
<protein>
    <submittedName>
        <fullName evidence="2">Uncharacterized protein</fullName>
    </submittedName>
</protein>
<dbReference type="AlphaFoldDB" id="A0A0P1BQS5"/>
<name>A0A0P1BQS5_9BASI</name>
<keyword evidence="3" id="KW-1185">Reference proteome</keyword>
<accession>A0A0P1BQS5</accession>
<sequence length="64" mass="6821">MGQITAPDFRLAHSPPMLNGHLCSFLIRRRTDERLAHQEHSGCMAAGSPSGSRSLSSLDSGISA</sequence>
<feature type="region of interest" description="Disordered" evidence="1">
    <location>
        <begin position="37"/>
        <end position="64"/>
    </location>
</feature>
<dbReference type="Proteomes" id="UP000054845">
    <property type="component" value="Unassembled WGS sequence"/>
</dbReference>